<gene>
    <name evidence="2" type="ORF">M421DRAFT_67619</name>
</gene>
<keyword evidence="3" id="KW-1185">Reference proteome</keyword>
<dbReference type="Proteomes" id="UP000800082">
    <property type="component" value="Unassembled WGS sequence"/>
</dbReference>
<proteinExistence type="predicted"/>
<name>A0A6A5RIQ1_9PLEO</name>
<feature type="region of interest" description="Disordered" evidence="1">
    <location>
        <begin position="32"/>
        <end position="63"/>
    </location>
</feature>
<dbReference type="OrthoDB" id="3794781at2759"/>
<dbReference type="AlphaFoldDB" id="A0A6A5RIQ1"/>
<feature type="compositionally biased region" description="Acidic residues" evidence="1">
    <location>
        <begin position="32"/>
        <end position="44"/>
    </location>
</feature>
<sequence length="80" mass="8696">LGPEGISGGPISRKQTLSIELDIPLDPVVEEVEDSKDDGIDESADNALQQTQATSERLSASAHNMQQTSLLELFYPIEQE</sequence>
<dbReference type="GeneID" id="54354089"/>
<feature type="non-terminal residue" evidence="2">
    <location>
        <position position="1"/>
    </location>
</feature>
<evidence type="ECO:0000313" key="2">
    <source>
        <dbReference type="EMBL" id="KAF1926326.1"/>
    </source>
</evidence>
<organism evidence="2 3">
    <name type="scientific">Didymella exigua CBS 183.55</name>
    <dbReference type="NCBI Taxonomy" id="1150837"/>
    <lineage>
        <taxon>Eukaryota</taxon>
        <taxon>Fungi</taxon>
        <taxon>Dikarya</taxon>
        <taxon>Ascomycota</taxon>
        <taxon>Pezizomycotina</taxon>
        <taxon>Dothideomycetes</taxon>
        <taxon>Pleosporomycetidae</taxon>
        <taxon>Pleosporales</taxon>
        <taxon>Pleosporineae</taxon>
        <taxon>Didymellaceae</taxon>
        <taxon>Didymella</taxon>
    </lineage>
</organism>
<protein>
    <submittedName>
        <fullName evidence="2">Uncharacterized protein</fullName>
    </submittedName>
</protein>
<reference evidence="2" key="1">
    <citation type="journal article" date="2020" name="Stud. Mycol.">
        <title>101 Dothideomycetes genomes: a test case for predicting lifestyles and emergence of pathogens.</title>
        <authorList>
            <person name="Haridas S."/>
            <person name="Albert R."/>
            <person name="Binder M."/>
            <person name="Bloem J."/>
            <person name="Labutti K."/>
            <person name="Salamov A."/>
            <person name="Andreopoulos B."/>
            <person name="Baker S."/>
            <person name="Barry K."/>
            <person name="Bills G."/>
            <person name="Bluhm B."/>
            <person name="Cannon C."/>
            <person name="Castanera R."/>
            <person name="Culley D."/>
            <person name="Daum C."/>
            <person name="Ezra D."/>
            <person name="Gonzalez J."/>
            <person name="Henrissat B."/>
            <person name="Kuo A."/>
            <person name="Liang C."/>
            <person name="Lipzen A."/>
            <person name="Lutzoni F."/>
            <person name="Magnuson J."/>
            <person name="Mondo S."/>
            <person name="Nolan M."/>
            <person name="Ohm R."/>
            <person name="Pangilinan J."/>
            <person name="Park H.-J."/>
            <person name="Ramirez L."/>
            <person name="Alfaro M."/>
            <person name="Sun H."/>
            <person name="Tritt A."/>
            <person name="Yoshinaga Y."/>
            <person name="Zwiers L.-H."/>
            <person name="Turgeon B."/>
            <person name="Goodwin S."/>
            <person name="Spatafora J."/>
            <person name="Crous P."/>
            <person name="Grigoriev I."/>
        </authorList>
    </citation>
    <scope>NUCLEOTIDE SEQUENCE</scope>
    <source>
        <strain evidence="2">CBS 183.55</strain>
    </source>
</reference>
<evidence type="ECO:0000256" key="1">
    <source>
        <dbReference type="SAM" id="MobiDB-lite"/>
    </source>
</evidence>
<dbReference type="RefSeq" id="XP_033446578.1">
    <property type="nucleotide sequence ID" value="XM_033596422.1"/>
</dbReference>
<evidence type="ECO:0000313" key="3">
    <source>
        <dbReference type="Proteomes" id="UP000800082"/>
    </source>
</evidence>
<feature type="compositionally biased region" description="Polar residues" evidence="1">
    <location>
        <begin position="46"/>
        <end position="63"/>
    </location>
</feature>
<dbReference type="EMBL" id="ML978977">
    <property type="protein sequence ID" value="KAF1926326.1"/>
    <property type="molecule type" value="Genomic_DNA"/>
</dbReference>
<accession>A0A6A5RIQ1</accession>